<proteinExistence type="predicted"/>
<sequence>MGFPFERHAKLDAPCGSEEIEEDITQDNFARFIAFIGMHNLLITSRKFYNNCYADTPSSSRNTTIIQPKTTK</sequence>
<reference evidence="1" key="1">
    <citation type="journal article" date="2023" name="bioRxiv">
        <title>Improved chromosome-level genome assembly for marigold (Tagetes erecta).</title>
        <authorList>
            <person name="Jiang F."/>
            <person name="Yuan L."/>
            <person name="Wang S."/>
            <person name="Wang H."/>
            <person name="Xu D."/>
            <person name="Wang A."/>
            <person name="Fan W."/>
        </authorList>
    </citation>
    <scope>NUCLEOTIDE SEQUENCE</scope>
    <source>
        <strain evidence="1">WSJ</strain>
        <tissue evidence="1">Leaf</tissue>
    </source>
</reference>
<dbReference type="AlphaFoldDB" id="A0AAD8P8P6"/>
<evidence type="ECO:0000313" key="1">
    <source>
        <dbReference type="EMBL" id="KAK1436156.1"/>
    </source>
</evidence>
<dbReference type="Proteomes" id="UP001229421">
    <property type="component" value="Unassembled WGS sequence"/>
</dbReference>
<organism evidence="1 2">
    <name type="scientific">Tagetes erecta</name>
    <name type="common">African marigold</name>
    <dbReference type="NCBI Taxonomy" id="13708"/>
    <lineage>
        <taxon>Eukaryota</taxon>
        <taxon>Viridiplantae</taxon>
        <taxon>Streptophyta</taxon>
        <taxon>Embryophyta</taxon>
        <taxon>Tracheophyta</taxon>
        <taxon>Spermatophyta</taxon>
        <taxon>Magnoliopsida</taxon>
        <taxon>eudicotyledons</taxon>
        <taxon>Gunneridae</taxon>
        <taxon>Pentapetalae</taxon>
        <taxon>asterids</taxon>
        <taxon>campanulids</taxon>
        <taxon>Asterales</taxon>
        <taxon>Asteraceae</taxon>
        <taxon>Asteroideae</taxon>
        <taxon>Heliantheae alliance</taxon>
        <taxon>Tageteae</taxon>
        <taxon>Tagetes</taxon>
    </lineage>
</organism>
<gene>
    <name evidence="1" type="ORF">QVD17_01932</name>
</gene>
<name>A0AAD8P8P6_TARER</name>
<accession>A0AAD8P8P6</accession>
<comment type="caution">
    <text evidence="1">The sequence shown here is derived from an EMBL/GenBank/DDBJ whole genome shotgun (WGS) entry which is preliminary data.</text>
</comment>
<keyword evidence="2" id="KW-1185">Reference proteome</keyword>
<dbReference type="EMBL" id="JAUHHV010000001">
    <property type="protein sequence ID" value="KAK1436156.1"/>
    <property type="molecule type" value="Genomic_DNA"/>
</dbReference>
<evidence type="ECO:0000313" key="2">
    <source>
        <dbReference type="Proteomes" id="UP001229421"/>
    </source>
</evidence>
<protein>
    <submittedName>
        <fullName evidence="1">Uncharacterized protein</fullName>
    </submittedName>
</protein>